<evidence type="ECO:0000313" key="2">
    <source>
        <dbReference type="Proteomes" id="UP000828048"/>
    </source>
</evidence>
<accession>A0ACB7YG33</accession>
<evidence type="ECO:0000313" key="1">
    <source>
        <dbReference type="EMBL" id="KAH7851745.1"/>
    </source>
</evidence>
<keyword evidence="2" id="KW-1185">Reference proteome</keyword>
<protein>
    <submittedName>
        <fullName evidence="1">Uncharacterized protein</fullName>
    </submittedName>
</protein>
<proteinExistence type="predicted"/>
<dbReference type="EMBL" id="CM037158">
    <property type="protein sequence ID" value="KAH7851745.1"/>
    <property type="molecule type" value="Genomic_DNA"/>
</dbReference>
<sequence>MDQKPKPPPKQRINNTTTATTKSYLCLPRFRTTTTNTTTHNHPRSRFSPAISLLDRLREAVFRLIMLSALSSSTKSTTKQQPDKASAADRRENRPRSHYPSESHYSEAVADCIEFIKKSSVTAADAGRDSSACSARSSTVDAASYVMY</sequence>
<name>A0ACB7YG33_9ERIC</name>
<organism evidence="1 2">
    <name type="scientific">Vaccinium darrowii</name>
    <dbReference type="NCBI Taxonomy" id="229202"/>
    <lineage>
        <taxon>Eukaryota</taxon>
        <taxon>Viridiplantae</taxon>
        <taxon>Streptophyta</taxon>
        <taxon>Embryophyta</taxon>
        <taxon>Tracheophyta</taxon>
        <taxon>Spermatophyta</taxon>
        <taxon>Magnoliopsida</taxon>
        <taxon>eudicotyledons</taxon>
        <taxon>Gunneridae</taxon>
        <taxon>Pentapetalae</taxon>
        <taxon>asterids</taxon>
        <taxon>Ericales</taxon>
        <taxon>Ericaceae</taxon>
        <taxon>Vaccinioideae</taxon>
        <taxon>Vaccinieae</taxon>
        <taxon>Vaccinium</taxon>
    </lineage>
</organism>
<reference evidence="1 2" key="1">
    <citation type="journal article" date="2021" name="Hortic Res">
        <title>High-quality reference genome and annotation aids understanding of berry development for evergreen blueberry (Vaccinium darrowii).</title>
        <authorList>
            <person name="Yu J."/>
            <person name="Hulse-Kemp A.M."/>
            <person name="Babiker E."/>
            <person name="Staton M."/>
        </authorList>
    </citation>
    <scope>NUCLEOTIDE SEQUENCE [LARGE SCALE GENOMIC DNA]</scope>
    <source>
        <strain evidence="2">cv. NJ 8807/NJ 8810</strain>
        <tissue evidence="1">Young leaf</tissue>
    </source>
</reference>
<dbReference type="Proteomes" id="UP000828048">
    <property type="component" value="Chromosome 8"/>
</dbReference>
<gene>
    <name evidence="1" type="ORF">Vadar_016003</name>
</gene>
<comment type="caution">
    <text evidence="1">The sequence shown here is derived from an EMBL/GenBank/DDBJ whole genome shotgun (WGS) entry which is preliminary data.</text>
</comment>